<dbReference type="WBParaSite" id="PS1159_v2.g24405.t1">
    <property type="protein sequence ID" value="PS1159_v2.g24405.t1"/>
    <property type="gene ID" value="PS1159_v2.g24405"/>
</dbReference>
<accession>A0AC35G7P6</accession>
<dbReference type="Proteomes" id="UP000887580">
    <property type="component" value="Unplaced"/>
</dbReference>
<evidence type="ECO:0000313" key="2">
    <source>
        <dbReference type="WBParaSite" id="PS1159_v2.g24405.t1"/>
    </source>
</evidence>
<name>A0AC35G7P6_9BILA</name>
<sequence length="1163" mass="132182">MSKQTRFAPTDEVIGCIPLQLDENHANEIMALAEGIQNFEDIDTAGVNISRFTLLVELYHFEPSLLDSILVKLLNTIVENIHFPETPDSGFSHKSLLALILLKRLTTVRGYKTIIQFLPHEVFVLPKLLSILEYYVSKERLNIVENEAINMLLVWFIIVCRNPFDFHSFAGKGEKSYPDRIRDCLNALREIFGKYACLTLAETLTRHADNTEILKPEIDECLTNLKDDKLNFQKQISDLILLSMIFKKGKRPELQKYGKHVFEELNISMLLSSENAGARMHTVKLLQRIALIYLKPKPAAWRYKCGVRSLEENLKATIKESENAVSASKKIVDDEEEEDILDLEPELERFVNKILEALLRGIRDNDNFVRATSAKGIGRIAARIPQTFADCLVEKVFATNFTPMSSAGDWHGGCMAIAEFSQRGCILPKRLPFVMELVCKALEFDDSAKATAVNVRDAACYICWAFARGFGKDTLEYEILKNLAFKLVSTALFDRSVNVRRAAGAAFQENVGRNIFSKETDKFPEGIVLSTMIDYQAVARIESCYSSLCLEVANFGKYVHPMMESLLNVYSGHWDEKIRFLAADAIQGLVKFDPLHSVNVLIPKFYERLFSTDVDVKQGSLLCLGSVLKGLYESRMYKVEEIDLTKIKEVIPKFTNMYKSAVVHGSLLMLKAIGSFVESFAATKLPLNDEELAEWHRIADRIIGDLNPKVRIIGKKAIKNIMEYYALDIDRSRKFMNVVKEYFPKLESQEHEFTRVGAAIALGGIPAKLLKENITENKLLAVEIVERLIAVVGDEKFVQWIDARVAALNSIERIISKVGITNFDIPTVFSCLKRSIRDSTKTIQGLVGQYIRCAAISAYVEFLPLLKEAKLLKQESLDEIISLILEQCCERTDSLREFSAFQLRDLLQRHVLSNIVEREKLYSIFVNQKDIKWSVDAFEPLAPLLNCEFYHESILRGFINSIGGETGSWTQEKGLFKLEKFYRNNPEKANQLFQVFLKIFNEHQERLSQLLVPVTAFGRLFSEGCFSQIEQEPEKYPTFVEIVKRISKIAYGGPTSVRKAALFSLTTVFQTNLNSETFEIASSTLIALLKSKIPIIRSEAAKCFAQAVNALDVTNDIPMEELEEIYSLLKQTQWRDNESNFQEAAKTVSNEFNKIVESHRKKK</sequence>
<evidence type="ECO:0000313" key="1">
    <source>
        <dbReference type="Proteomes" id="UP000887580"/>
    </source>
</evidence>
<organism evidence="1 2">
    <name type="scientific">Panagrolaimus sp. PS1159</name>
    <dbReference type="NCBI Taxonomy" id="55785"/>
    <lineage>
        <taxon>Eukaryota</taxon>
        <taxon>Metazoa</taxon>
        <taxon>Ecdysozoa</taxon>
        <taxon>Nematoda</taxon>
        <taxon>Chromadorea</taxon>
        <taxon>Rhabditida</taxon>
        <taxon>Tylenchina</taxon>
        <taxon>Panagrolaimomorpha</taxon>
        <taxon>Panagrolaimoidea</taxon>
        <taxon>Panagrolaimidae</taxon>
        <taxon>Panagrolaimus</taxon>
    </lineage>
</organism>
<reference evidence="2" key="1">
    <citation type="submission" date="2022-11" db="UniProtKB">
        <authorList>
            <consortium name="WormBaseParasite"/>
        </authorList>
    </citation>
    <scope>IDENTIFICATION</scope>
</reference>
<proteinExistence type="predicted"/>
<protein>
    <submittedName>
        <fullName evidence="2">Tubulin-specific chaperone D</fullName>
    </submittedName>
</protein>